<dbReference type="RefSeq" id="WP_397084091.1">
    <property type="nucleotide sequence ID" value="NZ_JBITGY010000006.1"/>
</dbReference>
<gene>
    <name evidence="1" type="ORF">ACIBG2_23085</name>
</gene>
<dbReference type="SUPFAM" id="SSF53756">
    <property type="entry name" value="UDP-Glycosyltransferase/glycogen phosphorylase"/>
    <property type="match status" value="1"/>
</dbReference>
<dbReference type="EMBL" id="JBITGY010000006">
    <property type="protein sequence ID" value="MFI6500286.1"/>
    <property type="molecule type" value="Genomic_DNA"/>
</dbReference>
<accession>A0ABW7YWK4</accession>
<dbReference type="Proteomes" id="UP001612741">
    <property type="component" value="Unassembled WGS sequence"/>
</dbReference>
<proteinExistence type="predicted"/>
<protein>
    <recommendedName>
        <fullName evidence="3">Translation initiation factor 2</fullName>
    </recommendedName>
</protein>
<evidence type="ECO:0000313" key="1">
    <source>
        <dbReference type="EMBL" id="MFI6500286.1"/>
    </source>
</evidence>
<organism evidence="1 2">
    <name type="scientific">Nonomuraea typhae</name>
    <dbReference type="NCBI Taxonomy" id="2603600"/>
    <lineage>
        <taxon>Bacteria</taxon>
        <taxon>Bacillati</taxon>
        <taxon>Actinomycetota</taxon>
        <taxon>Actinomycetes</taxon>
        <taxon>Streptosporangiales</taxon>
        <taxon>Streptosporangiaceae</taxon>
        <taxon>Nonomuraea</taxon>
    </lineage>
</organism>
<name>A0ABW7YWK4_9ACTN</name>
<comment type="caution">
    <text evidence="1">The sequence shown here is derived from an EMBL/GenBank/DDBJ whole genome shotgun (WGS) entry which is preliminary data.</text>
</comment>
<keyword evidence="2" id="KW-1185">Reference proteome</keyword>
<sequence length="557" mass="59971">MANEAGRIPVVARSDADQWSTFGIQRRILIVVHTVTALSRILDILPVLAGDRRIQILFTTPGTSAFHAGVADSLRAREMPFIPWDDALPIAFDLAMTASFGGDLHRINAPLIAFPHGAGYTKFTKYKVQSTKSVFGLGREQLTHQGRVYLATVALSHEEQREQLAHSCPEALAIAEVVGDPCFDRLLVSSRRREFFRQTFGVAPGQRLLVLTSTWGPGSLLGRHPDIGEQLLAQLPLDDYRIAAVLHPNIWHGHGPWQVRSWLAKAERAGLMLVPPEEGWRAALIAGDLIIGDHGSVTVYGAALGRPVALGAFAHEELDPSCPTAKLGRALPGLILERPMRPQLEAVLAAHDARRITAITDRVLGHPMESYNRLTSLFYRLMDLSPPPAGASPSAVPGAVVDKRGTPSTIAFARADTERATVELVRFPARLAVADGEIEGVAHIAATTAEPDLHVQESAAVMVRHDEEGLDAAAAWAARTLQDYPAAHLAISPVGPGRCLVEGPRLSAVCDYEPMSADLMMVGSAVYAWLDEGGTIETLRDGVNVHAGSVSVRIIAG</sequence>
<evidence type="ECO:0008006" key="3">
    <source>
        <dbReference type="Google" id="ProtNLM"/>
    </source>
</evidence>
<reference evidence="1 2" key="1">
    <citation type="submission" date="2024-10" db="EMBL/GenBank/DDBJ databases">
        <title>The Natural Products Discovery Center: Release of the First 8490 Sequenced Strains for Exploring Actinobacteria Biosynthetic Diversity.</title>
        <authorList>
            <person name="Kalkreuter E."/>
            <person name="Kautsar S.A."/>
            <person name="Yang D."/>
            <person name="Bader C.D."/>
            <person name="Teijaro C.N."/>
            <person name="Fluegel L."/>
            <person name="Davis C.M."/>
            <person name="Simpson J.R."/>
            <person name="Lauterbach L."/>
            <person name="Steele A.D."/>
            <person name="Gui C."/>
            <person name="Meng S."/>
            <person name="Li G."/>
            <person name="Viehrig K."/>
            <person name="Ye F."/>
            <person name="Su P."/>
            <person name="Kiefer A.F."/>
            <person name="Nichols A."/>
            <person name="Cepeda A.J."/>
            <person name="Yan W."/>
            <person name="Fan B."/>
            <person name="Jiang Y."/>
            <person name="Adhikari A."/>
            <person name="Zheng C.-J."/>
            <person name="Schuster L."/>
            <person name="Cowan T.M."/>
            <person name="Smanski M.J."/>
            <person name="Chevrette M.G."/>
            <person name="De Carvalho L.P.S."/>
            <person name="Shen B."/>
        </authorList>
    </citation>
    <scope>NUCLEOTIDE SEQUENCE [LARGE SCALE GENOMIC DNA]</scope>
    <source>
        <strain evidence="1 2">NPDC050545</strain>
    </source>
</reference>
<evidence type="ECO:0000313" key="2">
    <source>
        <dbReference type="Proteomes" id="UP001612741"/>
    </source>
</evidence>